<dbReference type="PANTHER" id="PTHR37423">
    <property type="entry name" value="SOLUBLE LYTIC MUREIN TRANSGLYCOSYLASE-RELATED"/>
    <property type="match status" value="1"/>
</dbReference>
<dbReference type="AlphaFoldDB" id="A0A7C9PEP1"/>
<dbReference type="Proteomes" id="UP000484255">
    <property type="component" value="Unassembled WGS sequence"/>
</dbReference>
<evidence type="ECO:0000313" key="3">
    <source>
        <dbReference type="EMBL" id="NDY89895.1"/>
    </source>
</evidence>
<name>A0A7C9PEP1_9BURK</name>
<protein>
    <submittedName>
        <fullName evidence="3">Lytic transglycosylase domain-containing protein</fullName>
    </submittedName>
</protein>
<dbReference type="Gene3D" id="1.10.530.10">
    <property type="match status" value="1"/>
</dbReference>
<evidence type="ECO:0000256" key="1">
    <source>
        <dbReference type="ARBA" id="ARBA00007734"/>
    </source>
</evidence>
<dbReference type="PANTHER" id="PTHR37423:SF2">
    <property type="entry name" value="MEMBRANE-BOUND LYTIC MUREIN TRANSGLYCOSYLASE C"/>
    <property type="match status" value="1"/>
</dbReference>
<evidence type="ECO:0000313" key="4">
    <source>
        <dbReference type="Proteomes" id="UP000484255"/>
    </source>
</evidence>
<dbReference type="SUPFAM" id="SSF53955">
    <property type="entry name" value="Lysozyme-like"/>
    <property type="match status" value="1"/>
</dbReference>
<comment type="similarity">
    <text evidence="1">Belongs to the transglycosylase Slt family.</text>
</comment>
<accession>A0A7C9PEP1</accession>
<feature type="domain" description="Transglycosylase SLT" evidence="2">
    <location>
        <begin position="77"/>
        <end position="182"/>
    </location>
</feature>
<dbReference type="InterPro" id="IPR008258">
    <property type="entry name" value="Transglycosylase_SLT_dom_1"/>
</dbReference>
<dbReference type="CDD" id="cd00254">
    <property type="entry name" value="LT-like"/>
    <property type="match status" value="1"/>
</dbReference>
<dbReference type="InterPro" id="IPR023346">
    <property type="entry name" value="Lysozyme-like_dom_sf"/>
</dbReference>
<dbReference type="Pfam" id="PF01464">
    <property type="entry name" value="SLT"/>
    <property type="match status" value="1"/>
</dbReference>
<organism evidence="3 4">
    <name type="scientific">Ideonella livida</name>
    <dbReference type="NCBI Taxonomy" id="2707176"/>
    <lineage>
        <taxon>Bacteria</taxon>
        <taxon>Pseudomonadati</taxon>
        <taxon>Pseudomonadota</taxon>
        <taxon>Betaproteobacteria</taxon>
        <taxon>Burkholderiales</taxon>
        <taxon>Sphaerotilaceae</taxon>
        <taxon>Ideonella</taxon>
    </lineage>
</organism>
<evidence type="ECO:0000259" key="2">
    <source>
        <dbReference type="Pfam" id="PF01464"/>
    </source>
</evidence>
<keyword evidence="4" id="KW-1185">Reference proteome</keyword>
<dbReference type="EMBL" id="JAAGOH010000001">
    <property type="protein sequence ID" value="NDY89895.1"/>
    <property type="molecule type" value="Genomic_DNA"/>
</dbReference>
<sequence>MAPAAALGAEAPVRWWGFVDARGVAHLSPEPLDSRYAPLLREPGHETGRVAGKTADRHSLLTWLEFAPEVKVLQPVLREAARATGVDAELLKAIIAVESGYRQGLVSPRGAIGLMQITPVTADRYATPQERQRPAEERLLEPRTNVLTGARMLADLSRRLGGIDLALAAWNAGEGRVRRAGGRLPDIDETRAHVHLVLELYWALLQQTQHRQARSLNLAPAAR</sequence>
<proteinExistence type="inferred from homology"/>
<comment type="caution">
    <text evidence="3">The sequence shown here is derived from an EMBL/GenBank/DDBJ whole genome shotgun (WGS) entry which is preliminary data.</text>
</comment>
<gene>
    <name evidence="3" type="ORF">G3A44_01655</name>
</gene>
<reference evidence="3 4" key="1">
    <citation type="submission" date="2020-02" db="EMBL/GenBank/DDBJ databases">
        <title>Ideonella bacterium strain TBM-1.</title>
        <authorList>
            <person name="Chen W.-M."/>
        </authorList>
    </citation>
    <scope>NUCLEOTIDE SEQUENCE [LARGE SCALE GENOMIC DNA]</scope>
    <source>
        <strain evidence="3 4">TBM-1</strain>
    </source>
</reference>